<sequence>MRRAATFLCGLSLLCTTAPAVAQNAAARTERVEPSAALVPVRLELRTSPDVLQCPGEKRLREEISVRLGHSPFDDAARTAVIVTIARRDHDLTGRVVYLDADRPLEAREFVVPDDPRGCFTLLEYLAVAIAFTLTPFGDDDLSRTPPGTTEAAPPGPARRTELRLGVGGQLSLGYATDPTLAALFHVQLRWPAHSLSLEGRFRPPAATYGDRGTPLELRSEGLAVSACVHESLFFACTAGEFGLLHLHNPERLEQGGRYAAVSVGLRAGVELFLSERFLLQLRADVATSVAPGPLRLDRDEWRNTPLSGGLGGALMTRF</sequence>
<dbReference type="PATRIC" id="fig|52.7.peg.4446"/>
<dbReference type="KEGG" id="ccro:CMC5_040360"/>
<dbReference type="EMBL" id="CP012159">
    <property type="protein sequence ID" value="AKT39885.1"/>
    <property type="molecule type" value="Genomic_DNA"/>
</dbReference>
<dbReference type="STRING" id="52.CMC5_040360"/>
<evidence type="ECO:0000256" key="1">
    <source>
        <dbReference type="SAM" id="MobiDB-lite"/>
    </source>
</evidence>
<keyword evidence="4" id="KW-1185">Reference proteome</keyword>
<evidence type="ECO:0000313" key="3">
    <source>
        <dbReference type="EMBL" id="AKT39885.1"/>
    </source>
</evidence>
<reference evidence="3 4" key="1">
    <citation type="submission" date="2015-07" db="EMBL/GenBank/DDBJ databases">
        <title>Genome analysis of myxobacterium Chondromyces crocatus Cm c5 reveals a high potential for natural compound synthesis and the genetic basis for the loss of fruiting body formation.</title>
        <authorList>
            <person name="Zaburannyi N."/>
            <person name="Bunk B."/>
            <person name="Maier J."/>
            <person name="Overmann J."/>
            <person name="Mueller R."/>
        </authorList>
    </citation>
    <scope>NUCLEOTIDE SEQUENCE [LARGE SCALE GENOMIC DNA]</scope>
    <source>
        <strain evidence="3 4">Cm c5</strain>
    </source>
</reference>
<evidence type="ECO:0000313" key="4">
    <source>
        <dbReference type="Proteomes" id="UP000067626"/>
    </source>
</evidence>
<accession>A0A0K1EG81</accession>
<dbReference type="OrthoDB" id="5504308at2"/>
<feature type="region of interest" description="Disordered" evidence="1">
    <location>
        <begin position="140"/>
        <end position="159"/>
    </location>
</feature>
<dbReference type="AlphaFoldDB" id="A0A0K1EG81"/>
<organism evidence="3 4">
    <name type="scientific">Chondromyces crocatus</name>
    <dbReference type="NCBI Taxonomy" id="52"/>
    <lineage>
        <taxon>Bacteria</taxon>
        <taxon>Pseudomonadati</taxon>
        <taxon>Myxococcota</taxon>
        <taxon>Polyangia</taxon>
        <taxon>Polyangiales</taxon>
        <taxon>Polyangiaceae</taxon>
        <taxon>Chondromyces</taxon>
    </lineage>
</organism>
<evidence type="ECO:0008006" key="5">
    <source>
        <dbReference type="Google" id="ProtNLM"/>
    </source>
</evidence>
<feature type="signal peptide" evidence="2">
    <location>
        <begin position="1"/>
        <end position="22"/>
    </location>
</feature>
<dbReference type="RefSeq" id="WP_050431886.1">
    <property type="nucleotide sequence ID" value="NZ_CP012159.1"/>
</dbReference>
<dbReference type="Proteomes" id="UP000067626">
    <property type="component" value="Chromosome"/>
</dbReference>
<evidence type="ECO:0000256" key="2">
    <source>
        <dbReference type="SAM" id="SignalP"/>
    </source>
</evidence>
<gene>
    <name evidence="3" type="ORF">CMC5_040360</name>
</gene>
<name>A0A0K1EG81_CHOCO</name>
<protein>
    <recommendedName>
        <fullName evidence="5">Secreted protein</fullName>
    </recommendedName>
</protein>
<proteinExistence type="predicted"/>
<feature type="chain" id="PRO_5005459427" description="Secreted protein" evidence="2">
    <location>
        <begin position="23"/>
        <end position="319"/>
    </location>
</feature>
<feature type="compositionally biased region" description="Low complexity" evidence="1">
    <location>
        <begin position="144"/>
        <end position="153"/>
    </location>
</feature>
<keyword evidence="2" id="KW-0732">Signal</keyword>